<dbReference type="Gene3D" id="3.30.565.10">
    <property type="entry name" value="Histidine kinase-like ATPase, C-terminal domain"/>
    <property type="match status" value="1"/>
</dbReference>
<dbReference type="Pfam" id="PF00183">
    <property type="entry name" value="HSP90"/>
    <property type="match status" value="1"/>
</dbReference>
<dbReference type="InterPro" id="IPR003594">
    <property type="entry name" value="HATPase_dom"/>
</dbReference>
<dbReference type="EMBL" id="LT629690">
    <property type="protein sequence ID" value="SDF91195.1"/>
    <property type="molecule type" value="Genomic_DNA"/>
</dbReference>
<dbReference type="Gene3D" id="3.40.50.11260">
    <property type="match status" value="1"/>
</dbReference>
<keyword evidence="7 10" id="KW-0143">Chaperone</keyword>
<feature type="binding site" evidence="11">
    <location>
        <begin position="123"/>
        <end position="128"/>
    </location>
    <ligand>
        <name>ATP</name>
        <dbReference type="ChEBI" id="CHEBI:30616"/>
    </ligand>
</feature>
<dbReference type="SMART" id="SM00387">
    <property type="entry name" value="HATPase_c"/>
    <property type="match status" value="1"/>
</dbReference>
<evidence type="ECO:0000313" key="13">
    <source>
        <dbReference type="EMBL" id="SDF91195.1"/>
    </source>
</evidence>
<evidence type="ECO:0000256" key="10">
    <source>
        <dbReference type="HAMAP-Rule" id="MF_00505"/>
    </source>
</evidence>
<dbReference type="CDD" id="cd16927">
    <property type="entry name" value="HATPase_Hsp90-like"/>
    <property type="match status" value="1"/>
</dbReference>
<comment type="similarity">
    <text evidence="2 10">Belongs to the heat shock protein 90 family.</text>
</comment>
<dbReference type="GO" id="GO:0016887">
    <property type="term" value="F:ATP hydrolysis activity"/>
    <property type="evidence" value="ECO:0007669"/>
    <property type="project" value="InterPro"/>
</dbReference>
<feature type="binding site" evidence="11">
    <location>
        <position position="31"/>
    </location>
    <ligand>
        <name>ATP</name>
        <dbReference type="ChEBI" id="CHEBI:30616"/>
    </ligand>
</feature>
<dbReference type="PIRSF" id="PIRSF002583">
    <property type="entry name" value="Hsp90"/>
    <property type="match status" value="1"/>
</dbReference>
<keyword evidence="6 10" id="KW-0346">Stress response</keyword>
<proteinExistence type="inferred from homology"/>
<evidence type="ECO:0000313" key="14">
    <source>
        <dbReference type="Proteomes" id="UP000182427"/>
    </source>
</evidence>
<comment type="subcellular location">
    <subcellularLocation>
        <location evidence="1 10">Cytoplasm</location>
    </subcellularLocation>
</comment>
<dbReference type="FunFam" id="3.30.565.10:FF:000009">
    <property type="entry name" value="Molecular chaperone HtpG"/>
    <property type="match status" value="1"/>
</dbReference>
<sequence>MAKQEFQTEVSQLLQLIVHSLYSHPEIFLRELISNSSDALDKLRHLSLTDEKFKALVGNGIDAPRIDLELDEANKLLTLSDTGVGMNQEDLISHLGTIARSGTKNFLSHLSGDARKDSNLIGQFGVGFYSVFMVADKVDVYSRKAGEESTWKWTSDGKTGFDLEEVTGEHARSVAGTTIVIHLNEEGAQYANGYRLQEIVKKYSNHIAFPIFLTYDKSEWDAEKKESIKTRTTEQVNAASAMWRRSKSELKDDDYKEMYKSLTGDWDDPLFWFHTRAEGTLEYTTLFYIPSKAPMDLYQQDYKGGVKLYVKRVFIMDDSKDLLPPYLRFVRGIIDSEDLPLNVSREILQQNKVLTSIKTASVKKILSELKTIATNDKEKYAQFIAEYNRPLKEGVYGDYANRDTLLDLVRFKSTKVEGLTSLAEAKERMQPEQKALYYITGGSDSMLRNSPLLEIYKKKGIEVLILDDEIDEIVFSAVPQYGDVEFKAVNKSSTSEDLKDEATPEKTEELKPLLEKIKATLGDAVKDVRASSRLADSPSVIVSDEDEPSARMRRMMEAMGQKDLPAMQPTLEINPDHEIIRKLLADPSNSRVDDAAWLLFDQALLLEGVPLKDPTTFVQRLNRVLNQSI</sequence>
<dbReference type="GO" id="GO:0005737">
    <property type="term" value="C:cytoplasm"/>
    <property type="evidence" value="ECO:0007669"/>
    <property type="project" value="UniProtKB-SubCell"/>
</dbReference>
<feature type="binding site" evidence="11">
    <location>
        <position position="35"/>
    </location>
    <ligand>
        <name>ATP</name>
        <dbReference type="ChEBI" id="CHEBI:30616"/>
    </ligand>
</feature>
<evidence type="ECO:0000259" key="12">
    <source>
        <dbReference type="SMART" id="SM00387"/>
    </source>
</evidence>
<feature type="binding site" evidence="11">
    <location>
        <position position="177"/>
    </location>
    <ligand>
        <name>ATP</name>
        <dbReference type="ChEBI" id="CHEBI:30616"/>
    </ligand>
</feature>
<dbReference type="PRINTS" id="PR00775">
    <property type="entry name" value="HEATSHOCK90"/>
</dbReference>
<dbReference type="Gene3D" id="1.20.120.790">
    <property type="entry name" value="Heat shock protein 90, C-terminal domain"/>
    <property type="match status" value="1"/>
</dbReference>
<feature type="binding site" evidence="11">
    <location>
        <position position="345"/>
    </location>
    <ligand>
        <name>ATP</name>
        <dbReference type="ChEBI" id="CHEBI:30616"/>
    </ligand>
</feature>
<comment type="caution">
    <text evidence="10">Lacks conserved residue(s) required for the propagation of feature annotation.</text>
</comment>
<keyword evidence="4 10" id="KW-0547">Nucleotide-binding</keyword>
<feature type="binding site" evidence="11">
    <location>
        <begin position="101"/>
        <end position="102"/>
    </location>
    <ligand>
        <name>ATP</name>
        <dbReference type="ChEBI" id="CHEBI:30616"/>
    </ligand>
</feature>
<evidence type="ECO:0000256" key="5">
    <source>
        <dbReference type="ARBA" id="ARBA00022840"/>
    </source>
</evidence>
<evidence type="ECO:0000256" key="9">
    <source>
        <dbReference type="ARBA" id="ARBA00070675"/>
    </source>
</evidence>
<dbReference type="SUPFAM" id="SSF55874">
    <property type="entry name" value="ATPase domain of HSP90 chaperone/DNA topoisomerase II/histidine kinase"/>
    <property type="match status" value="1"/>
</dbReference>
<feature type="binding site" evidence="11">
    <location>
        <position position="81"/>
    </location>
    <ligand>
        <name>ATP</name>
        <dbReference type="ChEBI" id="CHEBI:30616"/>
    </ligand>
</feature>
<dbReference type="NCBIfam" id="NF003555">
    <property type="entry name" value="PRK05218.1"/>
    <property type="match status" value="1"/>
</dbReference>
<dbReference type="SUPFAM" id="SSF54211">
    <property type="entry name" value="Ribosomal protein S5 domain 2-like"/>
    <property type="match status" value="1"/>
</dbReference>
<dbReference type="GO" id="GO:0005524">
    <property type="term" value="F:ATP binding"/>
    <property type="evidence" value="ECO:0007669"/>
    <property type="project" value="UniProtKB-UniRule"/>
</dbReference>
<dbReference type="InterPro" id="IPR036890">
    <property type="entry name" value="HATPase_C_sf"/>
</dbReference>
<keyword evidence="14" id="KW-1185">Reference proteome</keyword>
<comment type="subunit">
    <text evidence="10">Homodimer.</text>
</comment>
<dbReference type="FunFam" id="3.30.230.80:FF:000002">
    <property type="entry name" value="Molecular chaperone HtpG"/>
    <property type="match status" value="1"/>
</dbReference>
<evidence type="ECO:0000256" key="4">
    <source>
        <dbReference type="ARBA" id="ARBA00022741"/>
    </source>
</evidence>
<evidence type="ECO:0000256" key="6">
    <source>
        <dbReference type="ARBA" id="ARBA00023016"/>
    </source>
</evidence>
<protein>
    <recommendedName>
        <fullName evidence="9 10">Chaperone protein HtpG</fullName>
    </recommendedName>
    <alternativeName>
        <fullName evidence="10">Heat shock protein HtpG</fullName>
    </alternativeName>
    <alternativeName>
        <fullName evidence="10">High temperature protein G</fullName>
    </alternativeName>
</protein>
<dbReference type="Pfam" id="PF13589">
    <property type="entry name" value="HATPase_c_3"/>
    <property type="match status" value="1"/>
</dbReference>
<evidence type="ECO:0000256" key="2">
    <source>
        <dbReference type="ARBA" id="ARBA00008239"/>
    </source>
</evidence>
<feature type="domain" description="Histidine kinase/HSP90-like ATPase" evidence="12">
    <location>
        <begin position="24"/>
        <end position="187"/>
    </location>
</feature>
<dbReference type="Proteomes" id="UP000182427">
    <property type="component" value="Chromosome I"/>
</dbReference>
<dbReference type="GO" id="GO:0051082">
    <property type="term" value="F:unfolded protein binding"/>
    <property type="evidence" value="ECO:0007669"/>
    <property type="project" value="UniProtKB-UniRule"/>
</dbReference>
<dbReference type="InterPro" id="IPR001404">
    <property type="entry name" value="Hsp90_fam"/>
</dbReference>
<keyword evidence="5 10" id="KW-0067">ATP-binding</keyword>
<evidence type="ECO:0000256" key="3">
    <source>
        <dbReference type="ARBA" id="ARBA00022490"/>
    </source>
</evidence>
<gene>
    <name evidence="10" type="primary">htpG</name>
    <name evidence="13" type="ORF">SAMN05444167_3671</name>
</gene>
<dbReference type="Gene3D" id="3.30.230.80">
    <property type="match status" value="1"/>
</dbReference>
<dbReference type="OrthoDB" id="9802640at2"/>
<organism evidence="13 14">
    <name type="scientific">Terriglobus roseus</name>
    <dbReference type="NCBI Taxonomy" id="392734"/>
    <lineage>
        <taxon>Bacteria</taxon>
        <taxon>Pseudomonadati</taxon>
        <taxon>Acidobacteriota</taxon>
        <taxon>Terriglobia</taxon>
        <taxon>Terriglobales</taxon>
        <taxon>Acidobacteriaceae</taxon>
        <taxon>Terriglobus</taxon>
    </lineage>
</organism>
<keyword evidence="3 10" id="KW-0963">Cytoplasm</keyword>
<dbReference type="InterPro" id="IPR037196">
    <property type="entry name" value="HSP90_C"/>
</dbReference>
<dbReference type="AlphaFoldDB" id="A0A1G7PY58"/>
<dbReference type="SUPFAM" id="SSF110942">
    <property type="entry name" value="HSP90 C-terminal domain"/>
    <property type="match status" value="1"/>
</dbReference>
<evidence type="ECO:0000256" key="7">
    <source>
        <dbReference type="ARBA" id="ARBA00023186"/>
    </source>
</evidence>
<dbReference type="RefSeq" id="WP_083346425.1">
    <property type="nucleotide sequence ID" value="NZ_LT629690.1"/>
</dbReference>
<dbReference type="InterPro" id="IPR020568">
    <property type="entry name" value="Ribosomal_Su5_D2-typ_SF"/>
</dbReference>
<accession>A0A1G7PY58</accession>
<feature type="region of interest" description="A; substrate-binding" evidence="10">
    <location>
        <begin position="1"/>
        <end position="345"/>
    </location>
</feature>
<evidence type="ECO:0000256" key="1">
    <source>
        <dbReference type="ARBA" id="ARBA00004496"/>
    </source>
</evidence>
<dbReference type="GO" id="GO:0140662">
    <property type="term" value="F:ATP-dependent protein folding chaperone"/>
    <property type="evidence" value="ECO:0007669"/>
    <property type="project" value="InterPro"/>
</dbReference>
<reference evidence="14" key="1">
    <citation type="submission" date="2016-10" db="EMBL/GenBank/DDBJ databases">
        <authorList>
            <person name="Varghese N."/>
            <person name="Submissions S."/>
        </authorList>
    </citation>
    <scope>NUCLEOTIDE SEQUENCE [LARGE SCALE GENOMIC DNA]</scope>
    <source>
        <strain evidence="14">GAS232</strain>
    </source>
</reference>
<comment type="function">
    <text evidence="8 10">Molecular chaperone. Has ATPase activity.</text>
</comment>
<name>A0A1G7PY58_9BACT</name>
<evidence type="ECO:0000256" key="8">
    <source>
        <dbReference type="ARBA" id="ARBA00058590"/>
    </source>
</evidence>
<dbReference type="HAMAP" id="MF_00505">
    <property type="entry name" value="HSP90"/>
    <property type="match status" value="1"/>
</dbReference>
<feature type="binding site" evidence="11">
    <location>
        <position position="86"/>
    </location>
    <ligand>
        <name>ATP</name>
        <dbReference type="ChEBI" id="CHEBI:30616"/>
    </ligand>
</feature>
<dbReference type="InterPro" id="IPR020575">
    <property type="entry name" value="Hsp90_N"/>
</dbReference>
<evidence type="ECO:0000256" key="11">
    <source>
        <dbReference type="PIRSR" id="PIRSR002583-1"/>
    </source>
</evidence>
<dbReference type="PANTHER" id="PTHR11528">
    <property type="entry name" value="HEAT SHOCK PROTEIN 90 FAMILY MEMBER"/>
    <property type="match status" value="1"/>
</dbReference>
<feature type="region of interest" description="C" evidence="10">
    <location>
        <begin position="555"/>
        <end position="629"/>
    </location>
</feature>